<evidence type="ECO:0000313" key="2">
    <source>
        <dbReference type="EMBL" id="KAK0427842.1"/>
    </source>
</evidence>
<feature type="region of interest" description="Disordered" evidence="1">
    <location>
        <begin position="103"/>
        <end position="179"/>
    </location>
</feature>
<accession>A0AA39IQV6</accession>
<keyword evidence="3" id="KW-1185">Reference proteome</keyword>
<evidence type="ECO:0000313" key="3">
    <source>
        <dbReference type="Proteomes" id="UP001175271"/>
    </source>
</evidence>
<name>A0AA39IQV6_9BILA</name>
<evidence type="ECO:0000256" key="1">
    <source>
        <dbReference type="SAM" id="MobiDB-lite"/>
    </source>
</evidence>
<gene>
    <name evidence="2" type="ORF">QR680_010449</name>
</gene>
<dbReference type="Proteomes" id="UP001175271">
    <property type="component" value="Unassembled WGS sequence"/>
</dbReference>
<dbReference type="EMBL" id="JAUCMV010000001">
    <property type="protein sequence ID" value="KAK0427842.1"/>
    <property type="molecule type" value="Genomic_DNA"/>
</dbReference>
<dbReference type="AlphaFoldDB" id="A0AA39IQV6"/>
<protein>
    <submittedName>
        <fullName evidence="2">Uncharacterized protein</fullName>
    </submittedName>
</protein>
<sequence length="229" mass="25895">MSVRGQIHHLDRPAPYTAIACTKENAILALTDLSIEAPVVVDIASTTNFVGPVPTLTKYPVLPGETFNLFTYVQRFVGADEPAFSTDIEKKNDDHPSIEQRLEEIFAPQRTPTRPATLKAPKKRPSSPPHSQENHEVPRDRPSPIRLPSKRPEAERKNPTYSHSRRPTYDSRPPRVVHRQSTRQEVQLVIGNLHHLKQANSWRTFLDATKDVPVLTSKYAELLDEGYIS</sequence>
<proteinExistence type="predicted"/>
<feature type="compositionally biased region" description="Basic and acidic residues" evidence="1">
    <location>
        <begin position="132"/>
        <end position="143"/>
    </location>
</feature>
<comment type="caution">
    <text evidence="2">The sequence shown here is derived from an EMBL/GenBank/DDBJ whole genome shotgun (WGS) entry which is preliminary data.</text>
</comment>
<reference evidence="2" key="1">
    <citation type="submission" date="2023-06" db="EMBL/GenBank/DDBJ databases">
        <title>Genomic analysis of the entomopathogenic nematode Steinernema hermaphroditum.</title>
        <authorList>
            <person name="Schwarz E.M."/>
            <person name="Heppert J.K."/>
            <person name="Baniya A."/>
            <person name="Schwartz H.T."/>
            <person name="Tan C.-H."/>
            <person name="Antoshechkin I."/>
            <person name="Sternberg P.W."/>
            <person name="Goodrich-Blair H."/>
            <person name="Dillman A.R."/>
        </authorList>
    </citation>
    <scope>NUCLEOTIDE SEQUENCE</scope>
    <source>
        <strain evidence="2">PS9179</strain>
        <tissue evidence="2">Whole animal</tissue>
    </source>
</reference>
<organism evidence="2 3">
    <name type="scientific">Steinernema hermaphroditum</name>
    <dbReference type="NCBI Taxonomy" id="289476"/>
    <lineage>
        <taxon>Eukaryota</taxon>
        <taxon>Metazoa</taxon>
        <taxon>Ecdysozoa</taxon>
        <taxon>Nematoda</taxon>
        <taxon>Chromadorea</taxon>
        <taxon>Rhabditida</taxon>
        <taxon>Tylenchina</taxon>
        <taxon>Panagrolaimomorpha</taxon>
        <taxon>Strongyloidoidea</taxon>
        <taxon>Steinernematidae</taxon>
        <taxon>Steinernema</taxon>
    </lineage>
</organism>